<evidence type="ECO:0000313" key="2">
    <source>
        <dbReference type="EMBL" id="GGZ77517.1"/>
    </source>
</evidence>
<dbReference type="EMBL" id="BMZC01000014">
    <property type="protein sequence ID" value="GGZ77517.1"/>
    <property type="molecule type" value="Genomic_DNA"/>
</dbReference>
<dbReference type="Gene3D" id="2.10.109.10">
    <property type="entry name" value="Umud Fragment, subunit A"/>
    <property type="match status" value="1"/>
</dbReference>
<dbReference type="CDD" id="cd06529">
    <property type="entry name" value="S24_LexA-like"/>
    <property type="match status" value="1"/>
</dbReference>
<evidence type="ECO:0000259" key="1">
    <source>
        <dbReference type="Pfam" id="PF00717"/>
    </source>
</evidence>
<name>A0A8H9IJS3_9ALTE</name>
<comment type="caution">
    <text evidence="2">The sequence shown here is derived from an EMBL/GenBank/DDBJ whole genome shotgun (WGS) entry which is preliminary data.</text>
</comment>
<sequence>MDYICVSWIKNTVYNYSVLKFIPIKASAGIIGFESPAAEYTQLNLDLDQLLIDHPSGTYIGVAQGESMKGDGIFSGDLLIVDRAQEIKDQDIVVANLNGVFVCKKIDKVQRCLLSSSKGFPPYFLQEGDDFQIEGVVTRSIRLHRPFKKQL</sequence>
<evidence type="ECO:0000313" key="3">
    <source>
        <dbReference type="Proteomes" id="UP000622604"/>
    </source>
</evidence>
<proteinExistence type="predicted"/>
<dbReference type="Pfam" id="PF00717">
    <property type="entry name" value="Peptidase_S24"/>
    <property type="match status" value="1"/>
</dbReference>
<dbReference type="InterPro" id="IPR036286">
    <property type="entry name" value="LexA/Signal_pep-like_sf"/>
</dbReference>
<organism evidence="2 3">
    <name type="scientific">Paraglaciecola chathamensis</name>
    <dbReference type="NCBI Taxonomy" id="368405"/>
    <lineage>
        <taxon>Bacteria</taxon>
        <taxon>Pseudomonadati</taxon>
        <taxon>Pseudomonadota</taxon>
        <taxon>Gammaproteobacteria</taxon>
        <taxon>Alteromonadales</taxon>
        <taxon>Alteromonadaceae</taxon>
        <taxon>Paraglaciecola</taxon>
    </lineage>
</organism>
<reference evidence="2" key="1">
    <citation type="journal article" date="2014" name="Int. J. Syst. Evol. Microbiol.">
        <title>Complete genome sequence of Corynebacterium casei LMG S-19264T (=DSM 44701T), isolated from a smear-ripened cheese.</title>
        <authorList>
            <consortium name="US DOE Joint Genome Institute (JGI-PGF)"/>
            <person name="Walter F."/>
            <person name="Albersmeier A."/>
            <person name="Kalinowski J."/>
            <person name="Ruckert C."/>
        </authorList>
    </citation>
    <scope>NUCLEOTIDE SEQUENCE</scope>
    <source>
        <strain evidence="2">KCTC 32337</strain>
    </source>
</reference>
<dbReference type="PANTHER" id="PTHR33516:SF2">
    <property type="entry name" value="LEXA REPRESSOR-RELATED"/>
    <property type="match status" value="1"/>
</dbReference>
<dbReference type="AlphaFoldDB" id="A0A8H9IJS3"/>
<protein>
    <submittedName>
        <fullName evidence="2">DNA polymerase V</fullName>
    </submittedName>
</protein>
<feature type="domain" description="Peptidase S24/S26A/S26B/S26C" evidence="1">
    <location>
        <begin position="32"/>
        <end position="137"/>
    </location>
</feature>
<accession>A0A8H9IJS3</accession>
<gene>
    <name evidence="2" type="primary">rulA</name>
    <name evidence="2" type="ORF">GCM10011274_39500</name>
</gene>
<reference evidence="2" key="2">
    <citation type="submission" date="2020-09" db="EMBL/GenBank/DDBJ databases">
        <authorList>
            <person name="Sun Q."/>
            <person name="Kim S."/>
        </authorList>
    </citation>
    <scope>NUCLEOTIDE SEQUENCE</scope>
    <source>
        <strain evidence="2">KCTC 32337</strain>
    </source>
</reference>
<dbReference type="Proteomes" id="UP000622604">
    <property type="component" value="Unassembled WGS sequence"/>
</dbReference>
<dbReference type="InterPro" id="IPR050077">
    <property type="entry name" value="LexA_repressor"/>
</dbReference>
<dbReference type="InterPro" id="IPR015927">
    <property type="entry name" value="Peptidase_S24_S26A/B/C"/>
</dbReference>
<dbReference type="SUPFAM" id="SSF51306">
    <property type="entry name" value="LexA/Signal peptidase"/>
    <property type="match status" value="1"/>
</dbReference>
<dbReference type="PANTHER" id="PTHR33516">
    <property type="entry name" value="LEXA REPRESSOR"/>
    <property type="match status" value="1"/>
</dbReference>
<dbReference type="InterPro" id="IPR039418">
    <property type="entry name" value="LexA-like"/>
</dbReference>